<dbReference type="Proteomes" id="UP000799302">
    <property type="component" value="Unassembled WGS sequence"/>
</dbReference>
<dbReference type="AlphaFoldDB" id="A0A6A6U7N9"/>
<proteinExistence type="predicted"/>
<evidence type="ECO:0000313" key="1">
    <source>
        <dbReference type="EMBL" id="KAF2667611.1"/>
    </source>
</evidence>
<reference evidence="1" key="1">
    <citation type="journal article" date="2020" name="Stud. Mycol.">
        <title>101 Dothideomycetes genomes: a test case for predicting lifestyles and emergence of pathogens.</title>
        <authorList>
            <person name="Haridas S."/>
            <person name="Albert R."/>
            <person name="Binder M."/>
            <person name="Bloem J."/>
            <person name="Labutti K."/>
            <person name="Salamov A."/>
            <person name="Andreopoulos B."/>
            <person name="Baker S."/>
            <person name="Barry K."/>
            <person name="Bills G."/>
            <person name="Bluhm B."/>
            <person name="Cannon C."/>
            <person name="Castanera R."/>
            <person name="Culley D."/>
            <person name="Daum C."/>
            <person name="Ezra D."/>
            <person name="Gonzalez J."/>
            <person name="Henrissat B."/>
            <person name="Kuo A."/>
            <person name="Liang C."/>
            <person name="Lipzen A."/>
            <person name="Lutzoni F."/>
            <person name="Magnuson J."/>
            <person name="Mondo S."/>
            <person name="Nolan M."/>
            <person name="Ohm R."/>
            <person name="Pangilinan J."/>
            <person name="Park H.-J."/>
            <person name="Ramirez L."/>
            <person name="Alfaro M."/>
            <person name="Sun H."/>
            <person name="Tritt A."/>
            <person name="Yoshinaga Y."/>
            <person name="Zwiers L.-H."/>
            <person name="Turgeon B."/>
            <person name="Goodwin S."/>
            <person name="Spatafora J."/>
            <person name="Crous P."/>
            <person name="Grigoriev I."/>
        </authorList>
    </citation>
    <scope>NUCLEOTIDE SEQUENCE</scope>
    <source>
        <strain evidence="1">CBS 115976</strain>
    </source>
</reference>
<dbReference type="EMBL" id="MU004237">
    <property type="protein sequence ID" value="KAF2667611.1"/>
    <property type="molecule type" value="Genomic_DNA"/>
</dbReference>
<accession>A0A6A6U7N9</accession>
<keyword evidence="2" id="KW-1185">Reference proteome</keyword>
<organism evidence="1 2">
    <name type="scientific">Microthyrium microscopicum</name>
    <dbReference type="NCBI Taxonomy" id="703497"/>
    <lineage>
        <taxon>Eukaryota</taxon>
        <taxon>Fungi</taxon>
        <taxon>Dikarya</taxon>
        <taxon>Ascomycota</taxon>
        <taxon>Pezizomycotina</taxon>
        <taxon>Dothideomycetes</taxon>
        <taxon>Dothideomycetes incertae sedis</taxon>
        <taxon>Microthyriales</taxon>
        <taxon>Microthyriaceae</taxon>
        <taxon>Microthyrium</taxon>
    </lineage>
</organism>
<gene>
    <name evidence="1" type="ORF">BT63DRAFT_456912</name>
</gene>
<evidence type="ECO:0000313" key="2">
    <source>
        <dbReference type="Proteomes" id="UP000799302"/>
    </source>
</evidence>
<sequence>MAFRPITRREIFHYWLTSSYIDQLPASPASLPMSGWKKVRSRDSRALDRIPIPNNTTAKNLLAAGCMPFTSKVGLLAAASSQIALLYHVWTPQFVLVELLSPLFCPHYSPPPFQNCPMSMAADETDSWTPAGELFTGTGSSRHAKLSPTPPPRLSISPDFAILSLCSTCLSLFQPPEPAELAQSVVQAKAFKRLAMQQSLLFGRFPFHLRIPPFDSHPVVMSLNDRRRPGECTVDIDPSQASLTV</sequence>
<protein>
    <submittedName>
        <fullName evidence="1">Uncharacterized protein</fullName>
    </submittedName>
</protein>
<name>A0A6A6U7N9_9PEZI</name>